<protein>
    <submittedName>
        <fullName evidence="1">Uncharacterized protein</fullName>
    </submittedName>
</protein>
<evidence type="ECO:0000313" key="1">
    <source>
        <dbReference type="EMBL" id="RCX33279.1"/>
    </source>
</evidence>
<sequence>MSKTILLRVILVLVLLAGAAYLILVPSGDRPRHGAETLPWSVTVNPDGSTTAFGFTLGRTTLAEVRAKLQEQGELSLFTTDAGRLDLEAFFQEVSLKGLKAKMVVVLAAPRAQLEGMYTRGLRISTLAEGQRRVTLHPDDIAAAAALPVHHITYLPSARLDEEIIGKRFGAAAEKRVDGSGVTHWLYPTRGIDVAVAGDGKTVIQYALPEDFTQLSEPLERTSE</sequence>
<proteinExistence type="predicted"/>
<organism evidence="1 2">
    <name type="scientific">Thioalbus denitrificans</name>
    <dbReference type="NCBI Taxonomy" id="547122"/>
    <lineage>
        <taxon>Bacteria</taxon>
        <taxon>Pseudomonadati</taxon>
        <taxon>Pseudomonadota</taxon>
        <taxon>Gammaproteobacteria</taxon>
        <taxon>Chromatiales</taxon>
        <taxon>Ectothiorhodospiraceae</taxon>
        <taxon>Thioalbus</taxon>
    </lineage>
</organism>
<gene>
    <name evidence="1" type="ORF">DFQ59_101580</name>
</gene>
<keyword evidence="2" id="KW-1185">Reference proteome</keyword>
<reference evidence="1 2" key="1">
    <citation type="submission" date="2018-07" db="EMBL/GenBank/DDBJ databases">
        <title>Genomic Encyclopedia of Type Strains, Phase IV (KMG-IV): sequencing the most valuable type-strain genomes for metagenomic binning, comparative biology and taxonomic classification.</title>
        <authorList>
            <person name="Goeker M."/>
        </authorList>
    </citation>
    <scope>NUCLEOTIDE SEQUENCE [LARGE SCALE GENOMIC DNA]</scope>
    <source>
        <strain evidence="1 2">DSM 26407</strain>
    </source>
</reference>
<dbReference type="EMBL" id="QPJY01000001">
    <property type="protein sequence ID" value="RCX33279.1"/>
    <property type="molecule type" value="Genomic_DNA"/>
</dbReference>
<dbReference type="OrthoDB" id="7057085at2"/>
<evidence type="ECO:0000313" key="2">
    <source>
        <dbReference type="Proteomes" id="UP000252707"/>
    </source>
</evidence>
<accession>A0A369CH86</accession>
<dbReference type="Proteomes" id="UP000252707">
    <property type="component" value="Unassembled WGS sequence"/>
</dbReference>
<dbReference type="RefSeq" id="WP_114278137.1">
    <property type="nucleotide sequence ID" value="NZ_QPJY01000001.1"/>
</dbReference>
<comment type="caution">
    <text evidence="1">The sequence shown here is derived from an EMBL/GenBank/DDBJ whole genome shotgun (WGS) entry which is preliminary data.</text>
</comment>
<name>A0A369CH86_9GAMM</name>
<dbReference type="AlphaFoldDB" id="A0A369CH86"/>